<dbReference type="EMBL" id="NWTC01000012">
    <property type="protein sequence ID" value="PDT46697.1"/>
    <property type="molecule type" value="Genomic_DNA"/>
</dbReference>
<dbReference type="Gene3D" id="3.90.550.10">
    <property type="entry name" value="Spore Coat Polysaccharide Biosynthesis Protein SpsA, Chain A"/>
    <property type="match status" value="1"/>
</dbReference>
<evidence type="ECO:0000313" key="2">
    <source>
        <dbReference type="EMBL" id="PDT46697.1"/>
    </source>
</evidence>
<comment type="caution">
    <text evidence="2">The sequence shown here is derived from an EMBL/GenBank/DDBJ whole genome shotgun (WGS) entry which is preliminary data.</text>
</comment>
<gene>
    <name evidence="2" type="ORF">CO661_17555</name>
</gene>
<dbReference type="AlphaFoldDB" id="A0A2A6LWI5"/>
<sequence>MKGRRIGHRHTGVDGNKRNTTGVWIVVVQKKIFVVIPAYQAALTLESVFERIPRELYERGVRVIVVNDGSSDATGDVAHRIAQSRANVEVIDHARNKGYAQAQKTGFSHALAEGAEIVALLHADGQYAPELLPRLLAPLEKDEADVVIGSRMLERGALKGGMPLYKYIANKALTAIENMAYGLRVSEYHSGYMLYSRRCLETIPFVRLSDTFHFDGEMIMMAGKRKLRIKEVAIPTRYADERSHLKPVQYGFDVLKIVWHNYRGKYEF</sequence>
<dbReference type="InterPro" id="IPR050256">
    <property type="entry name" value="Glycosyltransferase_2"/>
</dbReference>
<evidence type="ECO:0000259" key="1">
    <source>
        <dbReference type="Pfam" id="PF00535"/>
    </source>
</evidence>
<dbReference type="Proteomes" id="UP000220353">
    <property type="component" value="Unassembled WGS sequence"/>
</dbReference>
<dbReference type="PANTHER" id="PTHR48090">
    <property type="entry name" value="UNDECAPRENYL-PHOSPHATE 4-DEOXY-4-FORMAMIDO-L-ARABINOSE TRANSFERASE-RELATED"/>
    <property type="match status" value="1"/>
</dbReference>
<name>A0A2A6LWI5_RHIFR</name>
<dbReference type="Pfam" id="PF00535">
    <property type="entry name" value="Glycos_transf_2"/>
    <property type="match status" value="1"/>
</dbReference>
<dbReference type="InterPro" id="IPR001173">
    <property type="entry name" value="Glyco_trans_2-like"/>
</dbReference>
<dbReference type="SUPFAM" id="SSF53448">
    <property type="entry name" value="Nucleotide-diphospho-sugar transferases"/>
    <property type="match status" value="1"/>
</dbReference>
<feature type="domain" description="Glycosyltransferase 2-like" evidence="1">
    <location>
        <begin position="34"/>
        <end position="202"/>
    </location>
</feature>
<dbReference type="CDD" id="cd04179">
    <property type="entry name" value="DPM_DPG-synthase_like"/>
    <property type="match status" value="1"/>
</dbReference>
<keyword evidence="2" id="KW-0808">Transferase</keyword>
<dbReference type="GO" id="GO:0016740">
    <property type="term" value="F:transferase activity"/>
    <property type="evidence" value="ECO:0007669"/>
    <property type="project" value="UniProtKB-KW"/>
</dbReference>
<accession>A0A2A6LWI5</accession>
<evidence type="ECO:0000313" key="3">
    <source>
        <dbReference type="Proteomes" id="UP000220353"/>
    </source>
</evidence>
<dbReference type="InterPro" id="IPR029044">
    <property type="entry name" value="Nucleotide-diphossugar_trans"/>
</dbReference>
<dbReference type="PANTHER" id="PTHR48090:SF7">
    <property type="entry name" value="RFBJ PROTEIN"/>
    <property type="match status" value="1"/>
</dbReference>
<reference evidence="2 3" key="1">
    <citation type="submission" date="2017-09" db="EMBL/GenBank/DDBJ databases">
        <title>Comparative genomics of rhizobia isolated from Phaseolus vulgaris in China.</title>
        <authorList>
            <person name="Tong W."/>
        </authorList>
    </citation>
    <scope>NUCLEOTIDE SEQUENCE [LARGE SCALE GENOMIC DNA]</scope>
    <source>
        <strain evidence="2 3">PCH1</strain>
    </source>
</reference>
<organism evidence="2 3">
    <name type="scientific">Rhizobium fredii</name>
    <name type="common">Sinorhizobium fredii</name>
    <dbReference type="NCBI Taxonomy" id="380"/>
    <lineage>
        <taxon>Bacteria</taxon>
        <taxon>Pseudomonadati</taxon>
        <taxon>Pseudomonadota</taxon>
        <taxon>Alphaproteobacteria</taxon>
        <taxon>Hyphomicrobiales</taxon>
        <taxon>Rhizobiaceae</taxon>
        <taxon>Sinorhizobium/Ensifer group</taxon>
        <taxon>Sinorhizobium</taxon>
    </lineage>
</organism>
<proteinExistence type="predicted"/>
<protein>
    <submittedName>
        <fullName evidence="2">Glycosyl transferase family 2</fullName>
    </submittedName>
</protein>